<dbReference type="SMART" id="SM00225">
    <property type="entry name" value="BTB"/>
    <property type="match status" value="1"/>
</dbReference>
<feature type="domain" description="BTB" evidence="3">
    <location>
        <begin position="197"/>
        <end position="264"/>
    </location>
</feature>
<protein>
    <recommendedName>
        <fullName evidence="3">BTB domain-containing protein</fullName>
    </recommendedName>
</protein>
<dbReference type="InterPro" id="IPR000210">
    <property type="entry name" value="BTB/POZ_dom"/>
</dbReference>
<gene>
    <name evidence="4" type="ORF">EJB05_09004</name>
</gene>
<dbReference type="Gene3D" id="2.60.210.10">
    <property type="entry name" value="Apoptosis, Tumor Necrosis Factor Receptor Associated Protein 2, Chain A"/>
    <property type="match status" value="1"/>
</dbReference>
<name>A0A5J9W3S0_9POAL</name>
<comment type="caution">
    <text evidence="4">The sequence shown here is derived from an EMBL/GenBank/DDBJ whole genome shotgun (WGS) entry which is preliminary data.</text>
</comment>
<dbReference type="InterPro" id="IPR045005">
    <property type="entry name" value="BPM1-6"/>
</dbReference>
<accession>A0A5J9W3S0</accession>
<dbReference type="Gramene" id="TVU42587">
    <property type="protein sequence ID" value="TVU42587"/>
    <property type="gene ID" value="EJB05_09004"/>
</dbReference>
<dbReference type="Pfam" id="PF00651">
    <property type="entry name" value="BTB"/>
    <property type="match status" value="1"/>
</dbReference>
<feature type="compositionally biased region" description="Polar residues" evidence="2">
    <location>
        <begin position="1"/>
        <end position="10"/>
    </location>
</feature>
<sequence length="366" mass="41317">MEQELGQTCAASCMSRSGGGTLRRERRQILRGAGAAAPGVAGSGSGGTWEQGRRRVEKKNAKLCFGREREREEYISPTKVHLRIYTTKMTQNAEVRSMYGFRLVSKAQVSQWWTADAPKVFSSKTVKRSVKGSEKFMKRSILEGSPFLDSDHLIIDCFVIIVNDPLVVETEMPSDVVLPASELSKDFGNLLVSKEGTDVIFTVKGKSFPAHRIVLSARSPVFKEEFCGPWREKEALCIAVEDIEPTIFRAVLNFIYTDDLIPMEEYDDREKSQITEAATLHLTDQHRCKSLKDACLQFIVYPDKMDKVISSEEYERLKRICPDLFVESSDLGAYKQEHLQNKEAAPRRENKNHPSHASPERDQSGC</sequence>
<dbReference type="GO" id="GO:0016567">
    <property type="term" value="P:protein ubiquitination"/>
    <property type="evidence" value="ECO:0007669"/>
    <property type="project" value="InterPro"/>
</dbReference>
<feature type="region of interest" description="Disordered" evidence="2">
    <location>
        <begin position="336"/>
        <end position="366"/>
    </location>
</feature>
<evidence type="ECO:0000256" key="2">
    <source>
        <dbReference type="SAM" id="MobiDB-lite"/>
    </source>
</evidence>
<evidence type="ECO:0000256" key="1">
    <source>
        <dbReference type="ARBA" id="ARBA00004906"/>
    </source>
</evidence>
<dbReference type="PROSITE" id="PS50097">
    <property type="entry name" value="BTB"/>
    <property type="match status" value="1"/>
</dbReference>
<comment type="pathway">
    <text evidence="1">Protein modification; protein ubiquitination.</text>
</comment>
<dbReference type="SUPFAM" id="SSF49599">
    <property type="entry name" value="TRAF domain-like"/>
    <property type="match status" value="1"/>
</dbReference>
<dbReference type="Proteomes" id="UP000324897">
    <property type="component" value="Unassembled WGS sequence"/>
</dbReference>
<feature type="region of interest" description="Disordered" evidence="2">
    <location>
        <begin position="1"/>
        <end position="53"/>
    </location>
</feature>
<evidence type="ECO:0000313" key="5">
    <source>
        <dbReference type="Proteomes" id="UP000324897"/>
    </source>
</evidence>
<dbReference type="AlphaFoldDB" id="A0A5J9W3S0"/>
<organism evidence="4 5">
    <name type="scientific">Eragrostis curvula</name>
    <name type="common">weeping love grass</name>
    <dbReference type="NCBI Taxonomy" id="38414"/>
    <lineage>
        <taxon>Eukaryota</taxon>
        <taxon>Viridiplantae</taxon>
        <taxon>Streptophyta</taxon>
        <taxon>Embryophyta</taxon>
        <taxon>Tracheophyta</taxon>
        <taxon>Spermatophyta</taxon>
        <taxon>Magnoliopsida</taxon>
        <taxon>Liliopsida</taxon>
        <taxon>Poales</taxon>
        <taxon>Poaceae</taxon>
        <taxon>PACMAD clade</taxon>
        <taxon>Chloridoideae</taxon>
        <taxon>Eragrostideae</taxon>
        <taxon>Eragrostidinae</taxon>
        <taxon>Eragrostis</taxon>
    </lineage>
</organism>
<dbReference type="InterPro" id="IPR008974">
    <property type="entry name" value="TRAF-like"/>
</dbReference>
<feature type="non-terminal residue" evidence="4">
    <location>
        <position position="1"/>
    </location>
</feature>
<dbReference type="Gene3D" id="3.30.710.10">
    <property type="entry name" value="Potassium Channel Kv1.1, Chain A"/>
    <property type="match status" value="1"/>
</dbReference>
<dbReference type="InterPro" id="IPR011333">
    <property type="entry name" value="SKP1/BTB/POZ_sf"/>
</dbReference>
<dbReference type="PANTHER" id="PTHR26379">
    <property type="entry name" value="BTB/POZ AND MATH DOMAIN-CONTAINING PROTEIN 1"/>
    <property type="match status" value="1"/>
</dbReference>
<evidence type="ECO:0000259" key="3">
    <source>
        <dbReference type="PROSITE" id="PS50097"/>
    </source>
</evidence>
<keyword evidence="5" id="KW-1185">Reference proteome</keyword>
<reference evidence="4 5" key="1">
    <citation type="journal article" date="2019" name="Sci. Rep.">
        <title>A high-quality genome of Eragrostis curvula grass provides insights into Poaceae evolution and supports new strategies to enhance forage quality.</title>
        <authorList>
            <person name="Carballo J."/>
            <person name="Santos B.A.C.M."/>
            <person name="Zappacosta D."/>
            <person name="Garbus I."/>
            <person name="Selva J.P."/>
            <person name="Gallo C.A."/>
            <person name="Diaz A."/>
            <person name="Albertini E."/>
            <person name="Caccamo M."/>
            <person name="Echenique V."/>
        </authorList>
    </citation>
    <scope>NUCLEOTIDE SEQUENCE [LARGE SCALE GENOMIC DNA]</scope>
    <source>
        <strain evidence="5">cv. Victoria</strain>
        <tissue evidence="4">Leaf</tissue>
    </source>
</reference>
<dbReference type="OrthoDB" id="694498at2759"/>
<proteinExistence type="predicted"/>
<evidence type="ECO:0000313" key="4">
    <source>
        <dbReference type="EMBL" id="TVU42587.1"/>
    </source>
</evidence>
<dbReference type="EMBL" id="RWGY01000005">
    <property type="protein sequence ID" value="TVU42587.1"/>
    <property type="molecule type" value="Genomic_DNA"/>
</dbReference>
<dbReference type="SUPFAM" id="SSF54695">
    <property type="entry name" value="POZ domain"/>
    <property type="match status" value="1"/>
</dbReference>
<dbReference type="PANTHER" id="PTHR26379:SF441">
    <property type="entry name" value="BTB DOMAIN-CONTAINING PROTEIN"/>
    <property type="match status" value="1"/>
</dbReference>